<name>A0ABQ5E3J6_9ASTR</name>
<sequence>MSLRTTVLGQMSEIRELHDADRRKQAVTLETLKADHRRSAEMRELRTTDSTRQQHLIQTLTIMQSLQREMSLNNDLRGPNRLHNWYQSLVALDLGSTRLKEQQMAFVFTAAVKRLNEYRELTVGMYCSISTASFGKLVLLLVFVNIAGFMDVCTAKTRLDLGWNCFSQQFIIIDFMARLGFIEEMSLNNDLRGPNRLHSPAQPELPEEAGSSS</sequence>
<organism evidence="2 3">
    <name type="scientific">Tanacetum coccineum</name>
    <dbReference type="NCBI Taxonomy" id="301880"/>
    <lineage>
        <taxon>Eukaryota</taxon>
        <taxon>Viridiplantae</taxon>
        <taxon>Streptophyta</taxon>
        <taxon>Embryophyta</taxon>
        <taxon>Tracheophyta</taxon>
        <taxon>Spermatophyta</taxon>
        <taxon>Magnoliopsida</taxon>
        <taxon>eudicotyledons</taxon>
        <taxon>Gunneridae</taxon>
        <taxon>Pentapetalae</taxon>
        <taxon>asterids</taxon>
        <taxon>campanulids</taxon>
        <taxon>Asterales</taxon>
        <taxon>Asteraceae</taxon>
        <taxon>Asteroideae</taxon>
        <taxon>Anthemideae</taxon>
        <taxon>Anthemidinae</taxon>
        <taxon>Tanacetum</taxon>
    </lineage>
</organism>
<reference evidence="2" key="2">
    <citation type="submission" date="2022-01" db="EMBL/GenBank/DDBJ databases">
        <authorList>
            <person name="Yamashiro T."/>
            <person name="Shiraishi A."/>
            <person name="Satake H."/>
            <person name="Nakayama K."/>
        </authorList>
    </citation>
    <scope>NUCLEOTIDE SEQUENCE</scope>
</reference>
<evidence type="ECO:0000313" key="2">
    <source>
        <dbReference type="EMBL" id="GJT45241.1"/>
    </source>
</evidence>
<gene>
    <name evidence="2" type="ORF">Tco_0953956</name>
</gene>
<dbReference type="EMBL" id="BQNB010015885">
    <property type="protein sequence ID" value="GJT45241.1"/>
    <property type="molecule type" value="Genomic_DNA"/>
</dbReference>
<keyword evidence="3" id="KW-1185">Reference proteome</keyword>
<proteinExistence type="predicted"/>
<reference evidence="2" key="1">
    <citation type="journal article" date="2022" name="Int. J. Mol. Sci.">
        <title>Draft Genome of Tanacetum Coccineum: Genomic Comparison of Closely Related Tanacetum-Family Plants.</title>
        <authorList>
            <person name="Yamashiro T."/>
            <person name="Shiraishi A."/>
            <person name="Nakayama K."/>
            <person name="Satake H."/>
        </authorList>
    </citation>
    <scope>NUCLEOTIDE SEQUENCE</scope>
</reference>
<comment type="caution">
    <text evidence="2">The sequence shown here is derived from an EMBL/GenBank/DDBJ whole genome shotgun (WGS) entry which is preliminary data.</text>
</comment>
<accession>A0ABQ5E3J6</accession>
<evidence type="ECO:0000313" key="3">
    <source>
        <dbReference type="Proteomes" id="UP001151760"/>
    </source>
</evidence>
<dbReference type="Proteomes" id="UP001151760">
    <property type="component" value="Unassembled WGS sequence"/>
</dbReference>
<protein>
    <submittedName>
        <fullName evidence="2">Uncharacterized protein</fullName>
    </submittedName>
</protein>
<feature type="region of interest" description="Disordered" evidence="1">
    <location>
        <begin position="193"/>
        <end position="213"/>
    </location>
</feature>
<evidence type="ECO:0000256" key="1">
    <source>
        <dbReference type="SAM" id="MobiDB-lite"/>
    </source>
</evidence>